<dbReference type="RefSeq" id="WP_305025251.1">
    <property type="nucleotide sequence ID" value="NZ_JAUQTB010000011.1"/>
</dbReference>
<proteinExistence type="predicted"/>
<evidence type="ECO:0000256" key="1">
    <source>
        <dbReference type="SAM" id="Phobius"/>
    </source>
</evidence>
<dbReference type="Pfam" id="PF04657">
    <property type="entry name" value="DMT_YdcZ"/>
    <property type="match status" value="1"/>
</dbReference>
<feature type="transmembrane region" description="Helical" evidence="1">
    <location>
        <begin position="92"/>
        <end position="115"/>
    </location>
</feature>
<dbReference type="Proteomes" id="UP001240171">
    <property type="component" value="Unassembled WGS sequence"/>
</dbReference>
<keyword evidence="3" id="KW-1185">Reference proteome</keyword>
<accession>A0ABT9CHI0</accession>
<evidence type="ECO:0000313" key="3">
    <source>
        <dbReference type="Proteomes" id="UP001240171"/>
    </source>
</evidence>
<feature type="transmembrane region" description="Helical" evidence="1">
    <location>
        <begin position="127"/>
        <end position="144"/>
    </location>
</feature>
<sequence>MWMGAILAVIAGSLVSLQNIFNSKVNEKTGSWTTTTLVLGLGFAASLIISLLVEGPKAFQLNHVKPWYWISGVIGIGVVMSLVKGVRLLGPTFAISVVLTSQLGFALLWDSLGLLGLEKVPFTWQKLTGVLILLAGVFVFKFGGSLRSKWKWKKTQVSQHEGY</sequence>
<dbReference type="PANTHER" id="PTHR34821:SF3">
    <property type="entry name" value="MEMBRANE PROTEIN"/>
    <property type="match status" value="1"/>
</dbReference>
<protein>
    <submittedName>
        <fullName evidence="2">DMT family transporter</fullName>
    </submittedName>
</protein>
<dbReference type="EMBL" id="JAUQTB010000011">
    <property type="protein sequence ID" value="MDO7908033.1"/>
    <property type="molecule type" value="Genomic_DNA"/>
</dbReference>
<feature type="transmembrane region" description="Helical" evidence="1">
    <location>
        <begin position="33"/>
        <end position="55"/>
    </location>
</feature>
<evidence type="ECO:0000313" key="2">
    <source>
        <dbReference type="EMBL" id="MDO7908033.1"/>
    </source>
</evidence>
<keyword evidence="1" id="KW-1133">Transmembrane helix</keyword>
<gene>
    <name evidence="2" type="ORF">Q5741_16595</name>
</gene>
<dbReference type="PANTHER" id="PTHR34821">
    <property type="entry name" value="INNER MEMBRANE PROTEIN YDCZ"/>
    <property type="match status" value="1"/>
</dbReference>
<name>A0ABT9CHI0_9BACL</name>
<dbReference type="InterPro" id="IPR006750">
    <property type="entry name" value="YdcZ"/>
</dbReference>
<comment type="caution">
    <text evidence="2">The sequence shown here is derived from an EMBL/GenBank/DDBJ whole genome shotgun (WGS) entry which is preliminary data.</text>
</comment>
<feature type="transmembrane region" description="Helical" evidence="1">
    <location>
        <begin position="67"/>
        <end position="86"/>
    </location>
</feature>
<organism evidence="2 3">
    <name type="scientific">Paenibacillus lacisoli</name>
    <dbReference type="NCBI Taxonomy" id="3064525"/>
    <lineage>
        <taxon>Bacteria</taxon>
        <taxon>Bacillati</taxon>
        <taxon>Bacillota</taxon>
        <taxon>Bacilli</taxon>
        <taxon>Bacillales</taxon>
        <taxon>Paenibacillaceae</taxon>
        <taxon>Paenibacillus</taxon>
    </lineage>
</organism>
<keyword evidence="1" id="KW-0812">Transmembrane</keyword>
<keyword evidence="1" id="KW-0472">Membrane</keyword>
<reference evidence="2 3" key="1">
    <citation type="submission" date="2023-07" db="EMBL/GenBank/DDBJ databases">
        <title>Paenibacillus sp. JX-17 nov. isolated from soil.</title>
        <authorList>
            <person name="Wan Y."/>
            <person name="Liu B."/>
        </authorList>
    </citation>
    <scope>NUCLEOTIDE SEQUENCE [LARGE SCALE GENOMIC DNA]</scope>
    <source>
        <strain evidence="2 3">JX-17</strain>
    </source>
</reference>